<dbReference type="Gene3D" id="3.40.50.1390">
    <property type="entry name" value="Resolvase, N-terminal catalytic domain"/>
    <property type="match status" value="1"/>
</dbReference>
<dbReference type="InterPro" id="IPR050639">
    <property type="entry name" value="SSR_resolvase"/>
</dbReference>
<evidence type="ECO:0000259" key="1">
    <source>
        <dbReference type="PROSITE" id="PS51736"/>
    </source>
</evidence>
<name>A0A1E5Q3S9_9PROT</name>
<sequence length="140" mass="15978">MFQKSSQILKQVYPILIGSFELAMSDRVAIYARVSADQQSVADQIHELREVGDQLGWRITNIFIDEGMAGAKGRDKRPAHGQLLKAIARNEIDLVATWTINHLAHSLYDLIKFLDKIREQDIHLYLHQQNMDTSSATYVI</sequence>
<dbReference type="EMBL" id="MCGG01000068">
    <property type="protein sequence ID" value="OEJ64556.1"/>
    <property type="molecule type" value="Genomic_DNA"/>
</dbReference>
<gene>
    <name evidence="2" type="ORF">BEN30_16135</name>
</gene>
<organism evidence="2 3">
    <name type="scientific">Magnetovibrio blakemorei</name>
    <dbReference type="NCBI Taxonomy" id="28181"/>
    <lineage>
        <taxon>Bacteria</taxon>
        <taxon>Pseudomonadati</taxon>
        <taxon>Pseudomonadota</taxon>
        <taxon>Alphaproteobacteria</taxon>
        <taxon>Rhodospirillales</taxon>
        <taxon>Magnetovibrionaceae</taxon>
        <taxon>Magnetovibrio</taxon>
    </lineage>
</organism>
<evidence type="ECO:0000313" key="3">
    <source>
        <dbReference type="Proteomes" id="UP000095347"/>
    </source>
</evidence>
<dbReference type="PANTHER" id="PTHR30461:SF23">
    <property type="entry name" value="DNA RECOMBINASE-RELATED"/>
    <property type="match status" value="1"/>
</dbReference>
<protein>
    <recommendedName>
        <fullName evidence="1">Resolvase/invertase-type recombinase catalytic domain-containing protein</fullName>
    </recommendedName>
</protein>
<dbReference type="InterPro" id="IPR036162">
    <property type="entry name" value="Resolvase-like_N_sf"/>
</dbReference>
<dbReference type="GO" id="GO:0003677">
    <property type="term" value="F:DNA binding"/>
    <property type="evidence" value="ECO:0007669"/>
    <property type="project" value="InterPro"/>
</dbReference>
<dbReference type="STRING" id="28181.BEN30_16135"/>
<dbReference type="PANTHER" id="PTHR30461">
    <property type="entry name" value="DNA-INVERTASE FROM LAMBDOID PROPHAGE"/>
    <property type="match status" value="1"/>
</dbReference>
<dbReference type="Pfam" id="PF00239">
    <property type="entry name" value="Resolvase"/>
    <property type="match status" value="1"/>
</dbReference>
<dbReference type="Proteomes" id="UP000095347">
    <property type="component" value="Unassembled WGS sequence"/>
</dbReference>
<dbReference type="InterPro" id="IPR006119">
    <property type="entry name" value="Resolv_N"/>
</dbReference>
<evidence type="ECO:0000313" key="2">
    <source>
        <dbReference type="EMBL" id="OEJ64556.1"/>
    </source>
</evidence>
<accession>A0A1E5Q3S9</accession>
<dbReference type="SMART" id="SM00857">
    <property type="entry name" value="Resolvase"/>
    <property type="match status" value="1"/>
</dbReference>
<feature type="domain" description="Resolvase/invertase-type recombinase catalytic" evidence="1">
    <location>
        <begin position="27"/>
        <end position="140"/>
    </location>
</feature>
<comment type="caution">
    <text evidence="2">The sequence shown here is derived from an EMBL/GenBank/DDBJ whole genome shotgun (WGS) entry which is preliminary data.</text>
</comment>
<reference evidence="3" key="1">
    <citation type="submission" date="2016-07" db="EMBL/GenBank/DDBJ databases">
        <authorList>
            <person name="Florea S."/>
            <person name="Webb J.S."/>
            <person name="Jaromczyk J."/>
            <person name="Schardl C.L."/>
        </authorList>
    </citation>
    <scope>NUCLEOTIDE SEQUENCE [LARGE SCALE GENOMIC DNA]</scope>
    <source>
        <strain evidence="3">MV-1</strain>
    </source>
</reference>
<dbReference type="PROSITE" id="PS51736">
    <property type="entry name" value="RECOMBINASES_3"/>
    <property type="match status" value="1"/>
</dbReference>
<proteinExistence type="predicted"/>
<keyword evidence="3" id="KW-1185">Reference proteome</keyword>
<dbReference type="SUPFAM" id="SSF53041">
    <property type="entry name" value="Resolvase-like"/>
    <property type="match status" value="1"/>
</dbReference>
<dbReference type="GO" id="GO:0000150">
    <property type="term" value="F:DNA strand exchange activity"/>
    <property type="evidence" value="ECO:0007669"/>
    <property type="project" value="InterPro"/>
</dbReference>
<dbReference type="AlphaFoldDB" id="A0A1E5Q3S9"/>